<protein>
    <submittedName>
        <fullName evidence="2">Uncharacterized protein</fullName>
    </submittedName>
</protein>
<evidence type="ECO:0000313" key="2">
    <source>
        <dbReference type="EMBL" id="MPD03979.1"/>
    </source>
</evidence>
<reference evidence="2 3" key="1">
    <citation type="submission" date="2019-05" db="EMBL/GenBank/DDBJ databases">
        <title>Another draft genome of Portunus trituberculatus and its Hox gene families provides insights of decapod evolution.</title>
        <authorList>
            <person name="Jeong J.-H."/>
            <person name="Song I."/>
            <person name="Kim S."/>
            <person name="Choi T."/>
            <person name="Kim D."/>
            <person name="Ryu S."/>
            <person name="Kim W."/>
        </authorList>
    </citation>
    <scope>NUCLEOTIDE SEQUENCE [LARGE SCALE GENOMIC DNA]</scope>
    <source>
        <tissue evidence="2">Muscle</tissue>
    </source>
</reference>
<keyword evidence="3" id="KW-1185">Reference proteome</keyword>
<feature type="region of interest" description="Disordered" evidence="1">
    <location>
        <begin position="160"/>
        <end position="202"/>
    </location>
</feature>
<feature type="region of interest" description="Disordered" evidence="1">
    <location>
        <begin position="61"/>
        <end position="91"/>
    </location>
</feature>
<dbReference type="AlphaFoldDB" id="A0A5B7KFW0"/>
<accession>A0A5B7KFW0</accession>
<gene>
    <name evidence="2" type="ORF">E2C01_099642</name>
</gene>
<evidence type="ECO:0000256" key="1">
    <source>
        <dbReference type="SAM" id="MobiDB-lite"/>
    </source>
</evidence>
<dbReference type="Proteomes" id="UP000324222">
    <property type="component" value="Unassembled WGS sequence"/>
</dbReference>
<dbReference type="OrthoDB" id="3863715at2759"/>
<comment type="caution">
    <text evidence="2">The sequence shown here is derived from an EMBL/GenBank/DDBJ whole genome shotgun (WGS) entry which is preliminary data.</text>
</comment>
<name>A0A5B7KFW0_PORTR</name>
<sequence>MEQHTTNKCTMPETHTVCSECASDKHTWKTCTASTKKCLNCHGPHRTLANKCPMMKKIKEDKRKQNKNNGKTYSQATQNATNSNNTNTNNINFEKDTATKILTCILHSHMLNMANPGSYSDELNKLFKLNNLPTINLPPNPPSQNILSLTAACKINTIEDQEASEPDEDQEEEIEEEVENSLATTQALEKVTPPQPTPTPKIQGKYIDLKLITKRTAGWQEELEPIELKNNIKKGIYKKLITKRTAGWQEELEPIELKNNIKKGIYKFTYNSMHTRTKKSSP</sequence>
<organism evidence="2 3">
    <name type="scientific">Portunus trituberculatus</name>
    <name type="common">Swimming crab</name>
    <name type="synonym">Neptunus trituberculatus</name>
    <dbReference type="NCBI Taxonomy" id="210409"/>
    <lineage>
        <taxon>Eukaryota</taxon>
        <taxon>Metazoa</taxon>
        <taxon>Ecdysozoa</taxon>
        <taxon>Arthropoda</taxon>
        <taxon>Crustacea</taxon>
        <taxon>Multicrustacea</taxon>
        <taxon>Malacostraca</taxon>
        <taxon>Eumalacostraca</taxon>
        <taxon>Eucarida</taxon>
        <taxon>Decapoda</taxon>
        <taxon>Pleocyemata</taxon>
        <taxon>Brachyura</taxon>
        <taxon>Eubrachyura</taxon>
        <taxon>Portunoidea</taxon>
        <taxon>Portunidae</taxon>
        <taxon>Portuninae</taxon>
        <taxon>Portunus</taxon>
    </lineage>
</organism>
<evidence type="ECO:0000313" key="3">
    <source>
        <dbReference type="Proteomes" id="UP000324222"/>
    </source>
</evidence>
<feature type="compositionally biased region" description="Acidic residues" evidence="1">
    <location>
        <begin position="160"/>
        <end position="179"/>
    </location>
</feature>
<feature type="compositionally biased region" description="Low complexity" evidence="1">
    <location>
        <begin position="74"/>
        <end position="90"/>
    </location>
</feature>
<proteinExistence type="predicted"/>
<dbReference type="EMBL" id="VSRR010138908">
    <property type="protein sequence ID" value="MPD03979.1"/>
    <property type="molecule type" value="Genomic_DNA"/>
</dbReference>